<reference evidence="2" key="1">
    <citation type="journal article" date="2014" name="Front. Microbiol.">
        <title>High frequency of phylogenetically diverse reductive dehalogenase-homologous genes in deep subseafloor sedimentary metagenomes.</title>
        <authorList>
            <person name="Kawai M."/>
            <person name="Futagami T."/>
            <person name="Toyoda A."/>
            <person name="Takaki Y."/>
            <person name="Nishi S."/>
            <person name="Hori S."/>
            <person name="Arai W."/>
            <person name="Tsubouchi T."/>
            <person name="Morono Y."/>
            <person name="Uchiyama I."/>
            <person name="Ito T."/>
            <person name="Fujiyama A."/>
            <person name="Inagaki F."/>
            <person name="Takami H."/>
        </authorList>
    </citation>
    <scope>NUCLEOTIDE SEQUENCE</scope>
    <source>
        <strain evidence="2">Expedition CK06-06</strain>
    </source>
</reference>
<protein>
    <recommendedName>
        <fullName evidence="1">NodB homology domain-containing protein</fullName>
    </recommendedName>
</protein>
<organism evidence="2">
    <name type="scientific">marine sediment metagenome</name>
    <dbReference type="NCBI Taxonomy" id="412755"/>
    <lineage>
        <taxon>unclassified sequences</taxon>
        <taxon>metagenomes</taxon>
        <taxon>ecological metagenomes</taxon>
    </lineage>
</organism>
<dbReference type="AlphaFoldDB" id="X1TBP2"/>
<dbReference type="Pfam" id="PF01522">
    <property type="entry name" value="Polysacc_deac_1"/>
    <property type="match status" value="1"/>
</dbReference>
<dbReference type="GO" id="GO:0005975">
    <property type="term" value="P:carbohydrate metabolic process"/>
    <property type="evidence" value="ECO:0007669"/>
    <property type="project" value="InterPro"/>
</dbReference>
<evidence type="ECO:0000259" key="1">
    <source>
        <dbReference type="Pfam" id="PF01522"/>
    </source>
</evidence>
<dbReference type="EMBL" id="BARW01008498">
    <property type="protein sequence ID" value="GAI84960.1"/>
    <property type="molecule type" value="Genomic_DNA"/>
</dbReference>
<feature type="non-terminal residue" evidence="2">
    <location>
        <position position="1"/>
    </location>
</feature>
<dbReference type="InterPro" id="IPR002509">
    <property type="entry name" value="NODB_dom"/>
</dbReference>
<dbReference type="Gene3D" id="3.20.20.370">
    <property type="entry name" value="Glycoside hydrolase/deacetylase"/>
    <property type="match status" value="1"/>
</dbReference>
<accession>X1TBP2</accession>
<evidence type="ECO:0000313" key="2">
    <source>
        <dbReference type="EMBL" id="GAI84960.1"/>
    </source>
</evidence>
<name>X1TBP2_9ZZZZ</name>
<dbReference type="InterPro" id="IPR011330">
    <property type="entry name" value="Glyco_hydro/deAcase_b/a-brl"/>
</dbReference>
<proteinExistence type="predicted"/>
<sequence>ISEFQRIAQDKQIDIQQHTYSHLLLKTVVMESKNKVEIFKGGTLEQIREEVGKTNELLKKYLGVRCVGLTAPYGYYRGLSDRPDILQILHDLGIRFTRTYARNEKDYQPVSFEIQPFWYEAQGFPYILEFPIQGWQDLYLRRELGWKNKEGYLEEVKKSIEYIKERDLDWCYVQHDHSSIKEDPNMEMTRNFIQYALDKGITFTSYKNYYNKKMKEK</sequence>
<comment type="caution">
    <text evidence="2">The sequence shown here is derived from an EMBL/GenBank/DDBJ whole genome shotgun (WGS) entry which is preliminary data.</text>
</comment>
<gene>
    <name evidence="2" type="ORF">S12H4_17393</name>
</gene>
<dbReference type="GO" id="GO:0016810">
    <property type="term" value="F:hydrolase activity, acting on carbon-nitrogen (but not peptide) bonds"/>
    <property type="evidence" value="ECO:0007669"/>
    <property type="project" value="InterPro"/>
</dbReference>
<feature type="domain" description="NodB homology" evidence="1">
    <location>
        <begin position="3"/>
        <end position="95"/>
    </location>
</feature>
<dbReference type="SUPFAM" id="SSF88713">
    <property type="entry name" value="Glycoside hydrolase/deacetylase"/>
    <property type="match status" value="1"/>
</dbReference>